<dbReference type="Proteomes" id="UP000546200">
    <property type="component" value="Unassembled WGS sequence"/>
</dbReference>
<reference evidence="3 4" key="1">
    <citation type="submission" date="2020-08" db="EMBL/GenBank/DDBJ databases">
        <title>Genomic Encyclopedia of Type Strains, Phase IV (KMG-IV): sequencing the most valuable type-strain genomes for metagenomic binning, comparative biology and taxonomic classification.</title>
        <authorList>
            <person name="Goeker M."/>
        </authorList>
    </citation>
    <scope>NUCLEOTIDE SEQUENCE [LARGE SCALE GENOMIC DNA]</scope>
    <source>
        <strain evidence="3 4">DSM 100044</strain>
    </source>
</reference>
<accession>A0A7W9EW04</accession>
<evidence type="ECO:0000256" key="1">
    <source>
        <dbReference type="SAM" id="MobiDB-lite"/>
    </source>
</evidence>
<feature type="signal peptide" evidence="2">
    <location>
        <begin position="1"/>
        <end position="19"/>
    </location>
</feature>
<protein>
    <submittedName>
        <fullName evidence="3">Uncharacterized protein</fullName>
    </submittedName>
</protein>
<gene>
    <name evidence="3" type="ORF">FHS94_003652</name>
</gene>
<comment type="caution">
    <text evidence="3">The sequence shown here is derived from an EMBL/GenBank/DDBJ whole genome shotgun (WGS) entry which is preliminary data.</text>
</comment>
<dbReference type="EMBL" id="JACIJK010000015">
    <property type="protein sequence ID" value="MBB5716780.1"/>
    <property type="molecule type" value="Genomic_DNA"/>
</dbReference>
<keyword evidence="4" id="KW-1185">Reference proteome</keyword>
<sequence>MRAWAIIAGVVMIPGVAGAQQSSKDVLASFGMKIVEPMTAKELAATRVRVDAELARSGTAALFENVSDANGGRARHRASGLVCPLGKKGQRVLAASMDQASCETRDGSTVYKTKVERAPEGATLDTVAAKALTDAQKEPGYAASGGVSVTGHPRPGSGLPDHQTLRFLSRIDGHERASRLQIGVVRGWVLTERRETPNTNAQPSSMSEILSEATFGTSMTAQQ</sequence>
<dbReference type="AlphaFoldDB" id="A0A7W9EW04"/>
<evidence type="ECO:0000256" key="2">
    <source>
        <dbReference type="SAM" id="SignalP"/>
    </source>
</evidence>
<organism evidence="3 4">
    <name type="scientific">Sphingomonas aerophila</name>
    <dbReference type="NCBI Taxonomy" id="1344948"/>
    <lineage>
        <taxon>Bacteria</taxon>
        <taxon>Pseudomonadati</taxon>
        <taxon>Pseudomonadota</taxon>
        <taxon>Alphaproteobacteria</taxon>
        <taxon>Sphingomonadales</taxon>
        <taxon>Sphingomonadaceae</taxon>
        <taxon>Sphingomonas</taxon>
    </lineage>
</organism>
<evidence type="ECO:0000313" key="4">
    <source>
        <dbReference type="Proteomes" id="UP000546200"/>
    </source>
</evidence>
<feature type="compositionally biased region" description="Polar residues" evidence="1">
    <location>
        <begin position="197"/>
        <end position="223"/>
    </location>
</feature>
<feature type="region of interest" description="Disordered" evidence="1">
    <location>
        <begin position="195"/>
        <end position="223"/>
    </location>
</feature>
<proteinExistence type="predicted"/>
<keyword evidence="2" id="KW-0732">Signal</keyword>
<name>A0A7W9EW04_9SPHN</name>
<evidence type="ECO:0000313" key="3">
    <source>
        <dbReference type="EMBL" id="MBB5716780.1"/>
    </source>
</evidence>
<feature type="chain" id="PRO_5031512392" evidence="2">
    <location>
        <begin position="20"/>
        <end position="223"/>
    </location>
</feature>